<dbReference type="AlphaFoldDB" id="V4M5Q6"/>
<dbReference type="InterPro" id="IPR036047">
    <property type="entry name" value="F-box-like_dom_sf"/>
</dbReference>
<dbReference type="InterPro" id="IPR017451">
    <property type="entry name" value="F-box-assoc_interact_dom"/>
</dbReference>
<reference evidence="2 3" key="1">
    <citation type="journal article" date="2013" name="Front. Plant Sci.">
        <title>The Reference Genome of the Halophytic Plant Eutrema salsugineum.</title>
        <authorList>
            <person name="Yang R."/>
            <person name="Jarvis D.E."/>
            <person name="Chen H."/>
            <person name="Beilstein M.A."/>
            <person name="Grimwood J."/>
            <person name="Jenkins J."/>
            <person name="Shu S."/>
            <person name="Prochnik S."/>
            <person name="Xin M."/>
            <person name="Ma C."/>
            <person name="Schmutz J."/>
            <person name="Wing R.A."/>
            <person name="Mitchell-Olds T."/>
            <person name="Schumaker K.S."/>
            <person name="Wang X."/>
        </authorList>
    </citation>
    <scope>NUCLEOTIDE SEQUENCE [LARGE SCALE GENOMIC DNA]</scope>
</reference>
<dbReference type="NCBIfam" id="TIGR01640">
    <property type="entry name" value="F_box_assoc_1"/>
    <property type="match status" value="1"/>
</dbReference>
<feature type="domain" description="F-box" evidence="1">
    <location>
        <begin position="1"/>
        <end position="34"/>
    </location>
</feature>
<dbReference type="SUPFAM" id="SSF81383">
    <property type="entry name" value="F-box domain"/>
    <property type="match status" value="1"/>
</dbReference>
<organism evidence="2 3">
    <name type="scientific">Eutrema salsugineum</name>
    <name type="common">Saltwater cress</name>
    <name type="synonym">Sisymbrium salsugineum</name>
    <dbReference type="NCBI Taxonomy" id="72664"/>
    <lineage>
        <taxon>Eukaryota</taxon>
        <taxon>Viridiplantae</taxon>
        <taxon>Streptophyta</taxon>
        <taxon>Embryophyta</taxon>
        <taxon>Tracheophyta</taxon>
        <taxon>Spermatophyta</taxon>
        <taxon>Magnoliopsida</taxon>
        <taxon>eudicotyledons</taxon>
        <taxon>Gunneridae</taxon>
        <taxon>Pentapetalae</taxon>
        <taxon>rosids</taxon>
        <taxon>malvids</taxon>
        <taxon>Brassicales</taxon>
        <taxon>Brassicaceae</taxon>
        <taxon>Eutremeae</taxon>
        <taxon>Eutrema</taxon>
    </lineage>
</organism>
<dbReference type="STRING" id="72664.V4M5Q6"/>
<evidence type="ECO:0000313" key="3">
    <source>
        <dbReference type="Proteomes" id="UP000030689"/>
    </source>
</evidence>
<name>V4M5Q6_EUTSA</name>
<dbReference type="SMART" id="SM00256">
    <property type="entry name" value="FBOX"/>
    <property type="match status" value="1"/>
</dbReference>
<accession>V4M5Q6</accession>
<dbReference type="InterPro" id="IPR001810">
    <property type="entry name" value="F-box_dom"/>
</dbReference>
<protein>
    <recommendedName>
        <fullName evidence="1">F-box domain-containing protein</fullName>
    </recommendedName>
</protein>
<dbReference type="PROSITE" id="PS50181">
    <property type="entry name" value="FBOX"/>
    <property type="match status" value="1"/>
</dbReference>
<dbReference type="CDD" id="cd22157">
    <property type="entry name" value="F-box_AtFBW1-like"/>
    <property type="match status" value="1"/>
</dbReference>
<dbReference type="Gramene" id="ESQ47613">
    <property type="protein sequence ID" value="ESQ47613"/>
    <property type="gene ID" value="EUTSA_v10022250mg"/>
</dbReference>
<dbReference type="OMA" id="HIDSAFH"/>
<dbReference type="Pfam" id="PF07734">
    <property type="entry name" value="FBA_1"/>
    <property type="match status" value="1"/>
</dbReference>
<dbReference type="KEGG" id="eus:EUTSA_v10022250mg"/>
<dbReference type="Pfam" id="PF00646">
    <property type="entry name" value="F-box"/>
    <property type="match status" value="1"/>
</dbReference>
<keyword evidence="3" id="KW-1185">Reference proteome</keyword>
<dbReference type="InterPro" id="IPR050796">
    <property type="entry name" value="SCF_F-box_component"/>
</dbReference>
<dbReference type="InterPro" id="IPR006527">
    <property type="entry name" value="F-box-assoc_dom_typ1"/>
</dbReference>
<gene>
    <name evidence="2" type="ORF">EUTSA_v10022250mg</name>
</gene>
<sequence>MSDLPVDLEEEILSRVPTTSLKRLRSTCKRWNALRFSEKHLCKAPKQSHVLMFKEYYRLCPMSVDLNVVPPSIGFKDALSLKNAHSNSGQVDIAQVFHCDGLLLCITKIDNKPVIWNPCLGESRWIKHENGYDRNCEFALGYANNQSCRSYRVLRFYQTDDLVVAGPEIYEFNSNSWRVVNAPNCLRICKKYRGVTLKGSTYWLFYDGDKDSDYLLSFDFTREIFRRLHLSTSRDYYMALSVVRQEELSVLIESIGSYELEIWVTKKIDTEAEFSWSKSFAVDLRNTPRNVLSSVFMISFLIDEEKKVALCCSSSFAIRRTVVFTLGEDDEYAKVLYEKEIRFLPSGLYWRPFIFNYVPNLVQIQ</sequence>
<dbReference type="PANTHER" id="PTHR31672">
    <property type="entry name" value="BNACNNG10540D PROTEIN"/>
    <property type="match status" value="1"/>
</dbReference>
<proteinExistence type="predicted"/>
<dbReference type="Proteomes" id="UP000030689">
    <property type="component" value="Unassembled WGS sequence"/>
</dbReference>
<evidence type="ECO:0000259" key="1">
    <source>
        <dbReference type="PROSITE" id="PS50181"/>
    </source>
</evidence>
<evidence type="ECO:0000313" key="2">
    <source>
        <dbReference type="EMBL" id="ESQ47613.1"/>
    </source>
</evidence>
<dbReference type="EMBL" id="KI517408">
    <property type="protein sequence ID" value="ESQ47613.1"/>
    <property type="molecule type" value="Genomic_DNA"/>
</dbReference>
<dbReference type="PANTHER" id="PTHR31672:SF10">
    <property type="entry name" value="F-BOX DOMAIN-CONTAINING PROTEIN"/>
    <property type="match status" value="1"/>
</dbReference>
<dbReference type="OrthoDB" id="1021413at2759"/>